<reference evidence="11 12" key="1">
    <citation type="submission" date="2019-02" db="EMBL/GenBank/DDBJ databases">
        <title>Polymorphobacter sp. isolated from the lake at the Tibet of China.</title>
        <authorList>
            <person name="Li A."/>
        </authorList>
    </citation>
    <scope>NUCLEOTIDE SEQUENCE [LARGE SCALE GENOMIC DNA]</scope>
    <source>
        <strain evidence="11 12">DJ1R-1</strain>
    </source>
</reference>
<protein>
    <submittedName>
        <fullName evidence="11">Glutamine synthetase</fullName>
    </submittedName>
</protein>
<dbReference type="GO" id="GO:0004356">
    <property type="term" value="F:glutamine synthetase activity"/>
    <property type="evidence" value="ECO:0007669"/>
    <property type="project" value="InterPro"/>
</dbReference>
<dbReference type="PANTHER" id="PTHR43785">
    <property type="entry name" value="GAMMA-GLUTAMYLPUTRESCINE SYNTHETASE"/>
    <property type="match status" value="1"/>
</dbReference>
<evidence type="ECO:0000259" key="10">
    <source>
        <dbReference type="PROSITE" id="PS51987"/>
    </source>
</evidence>
<dbReference type="InterPro" id="IPR008146">
    <property type="entry name" value="Gln_synth_cat_dom"/>
</dbReference>
<dbReference type="PROSITE" id="PS51986">
    <property type="entry name" value="GS_BETA_GRASP"/>
    <property type="match status" value="1"/>
</dbReference>
<dbReference type="PROSITE" id="PS51987">
    <property type="entry name" value="GS_CATALYTIC"/>
    <property type="match status" value="1"/>
</dbReference>
<comment type="function">
    <text evidence="2">Catalyzes the ATP-dependent biosynthesis of glutamine from glutamate and ammonia.</text>
</comment>
<comment type="caution">
    <text evidence="11">The sequence shown here is derived from an EMBL/GenBank/DDBJ whole genome shotgun (WGS) entry which is preliminary data.</text>
</comment>
<evidence type="ECO:0000256" key="8">
    <source>
        <dbReference type="RuleBase" id="RU000384"/>
    </source>
</evidence>
<accession>A0A4Y9ET41</accession>
<evidence type="ECO:0000256" key="2">
    <source>
        <dbReference type="ARBA" id="ARBA00003117"/>
    </source>
</evidence>
<dbReference type="Proteomes" id="UP000297737">
    <property type="component" value="Unassembled WGS sequence"/>
</dbReference>
<evidence type="ECO:0000256" key="3">
    <source>
        <dbReference type="ARBA" id="ARBA00022598"/>
    </source>
</evidence>
<evidence type="ECO:0000259" key="9">
    <source>
        <dbReference type="PROSITE" id="PS51986"/>
    </source>
</evidence>
<comment type="cofactor">
    <cofactor evidence="1">
        <name>Mg(2+)</name>
        <dbReference type="ChEBI" id="CHEBI:18420"/>
    </cofactor>
</comment>
<dbReference type="GO" id="GO:0006542">
    <property type="term" value="P:glutamine biosynthetic process"/>
    <property type="evidence" value="ECO:0007669"/>
    <property type="project" value="InterPro"/>
</dbReference>
<evidence type="ECO:0000256" key="6">
    <source>
        <dbReference type="ARBA" id="ARBA00023231"/>
    </source>
</evidence>
<sequence>MTRPSTAADPAELEAFLAAFPHVEYFDIFYTNLCGVPRGKRLRRHEMKGAFADGRFLPGSVLVVDTTGLDVEESGLVWEDGDADRLAWPVPGTLTLAPWLGDDAAQVMLAMHELDGTPCQLDPRQILKTVLDRYAADGLTPVLACELEFYLLDAERTPEGGIQLAKGSDGRRPTQAQVYGLDADDIESKYLRALWEACDAMCIPSGAAIAEYAPGQLEVTLAHKPDALAACDDAIRFKRAAKGVAASMGRTATFMAKPFADQSGSGLHIHVSMNDKTGHNIFTSEALEGSETLRHAIGGACVFAADSMAFFAPNANSYRRFRRNSYAPVRAGWGTNNRTVPLRVPAGPPSSRHIEHRICGADANPYLAVAAVLASMHHGLTNKTDPGPPVVGDGYGETGERLPTDWGYAVERLARSELLEGYFGRRVLDMFATVKRVEQERFNGVVTPLDYDWVLRSA</sequence>
<organism evidence="11 12">
    <name type="scientific">Glacieibacterium arshaanense</name>
    <dbReference type="NCBI Taxonomy" id="2511025"/>
    <lineage>
        <taxon>Bacteria</taxon>
        <taxon>Pseudomonadati</taxon>
        <taxon>Pseudomonadota</taxon>
        <taxon>Alphaproteobacteria</taxon>
        <taxon>Sphingomonadales</taxon>
        <taxon>Sphingosinicellaceae</taxon>
        <taxon>Glacieibacterium</taxon>
    </lineage>
</organism>
<dbReference type="GO" id="GO:0005524">
    <property type="term" value="F:ATP binding"/>
    <property type="evidence" value="ECO:0007669"/>
    <property type="project" value="UniProtKB-KW"/>
</dbReference>
<keyword evidence="3" id="KW-0436">Ligase</keyword>
<dbReference type="EMBL" id="SIHO01000001">
    <property type="protein sequence ID" value="TFU06078.1"/>
    <property type="molecule type" value="Genomic_DNA"/>
</dbReference>
<name>A0A4Y9ET41_9SPHN</name>
<keyword evidence="6" id="KW-0535">Nitrogen fixation</keyword>
<dbReference type="Gene3D" id="3.30.590.10">
    <property type="entry name" value="Glutamine synthetase/guanido kinase, catalytic domain"/>
    <property type="match status" value="1"/>
</dbReference>
<evidence type="ECO:0000256" key="5">
    <source>
        <dbReference type="ARBA" id="ARBA00022840"/>
    </source>
</evidence>
<keyword evidence="5" id="KW-0067">ATP-binding</keyword>
<evidence type="ECO:0000313" key="11">
    <source>
        <dbReference type="EMBL" id="TFU06078.1"/>
    </source>
</evidence>
<dbReference type="GO" id="GO:0006598">
    <property type="term" value="P:polyamine catabolic process"/>
    <property type="evidence" value="ECO:0007669"/>
    <property type="project" value="TreeGrafter"/>
</dbReference>
<dbReference type="RefSeq" id="WP_135244802.1">
    <property type="nucleotide sequence ID" value="NZ_SIHO01000001.1"/>
</dbReference>
<keyword evidence="4" id="KW-0547">Nucleotide-binding</keyword>
<dbReference type="InterPro" id="IPR008147">
    <property type="entry name" value="Gln_synt_N"/>
</dbReference>
<proteinExistence type="inferred from homology"/>
<dbReference type="OrthoDB" id="9807095at2"/>
<evidence type="ECO:0000313" key="12">
    <source>
        <dbReference type="Proteomes" id="UP000297737"/>
    </source>
</evidence>
<dbReference type="SMART" id="SM01230">
    <property type="entry name" value="Gln-synt_C"/>
    <property type="match status" value="1"/>
</dbReference>
<gene>
    <name evidence="11" type="ORF">EUV02_03420</name>
</gene>
<evidence type="ECO:0000256" key="4">
    <source>
        <dbReference type="ARBA" id="ARBA00022741"/>
    </source>
</evidence>
<dbReference type="InterPro" id="IPR036651">
    <property type="entry name" value="Gln_synt_N_sf"/>
</dbReference>
<keyword evidence="12" id="KW-1185">Reference proteome</keyword>
<dbReference type="SUPFAM" id="SSF55931">
    <property type="entry name" value="Glutamine synthetase/guanido kinase"/>
    <property type="match status" value="1"/>
</dbReference>
<dbReference type="PANTHER" id="PTHR43785:SF12">
    <property type="entry name" value="TYPE-1 GLUTAMINE SYNTHETASE 2"/>
    <property type="match status" value="1"/>
</dbReference>
<dbReference type="InterPro" id="IPR014746">
    <property type="entry name" value="Gln_synth/guanido_kin_cat_dom"/>
</dbReference>
<feature type="domain" description="GS beta-grasp" evidence="9">
    <location>
        <begin position="21"/>
        <end position="116"/>
    </location>
</feature>
<comment type="similarity">
    <text evidence="7 8">Belongs to the glutamine synthetase family.</text>
</comment>
<evidence type="ECO:0000256" key="7">
    <source>
        <dbReference type="PROSITE-ProRule" id="PRU01330"/>
    </source>
</evidence>
<evidence type="ECO:0000256" key="1">
    <source>
        <dbReference type="ARBA" id="ARBA00001946"/>
    </source>
</evidence>
<dbReference type="SUPFAM" id="SSF54368">
    <property type="entry name" value="Glutamine synthetase, N-terminal domain"/>
    <property type="match status" value="1"/>
</dbReference>
<feature type="domain" description="GS catalytic" evidence="10">
    <location>
        <begin position="123"/>
        <end position="458"/>
    </location>
</feature>
<dbReference type="Pfam" id="PF00120">
    <property type="entry name" value="Gln-synt_C"/>
    <property type="match status" value="1"/>
</dbReference>
<dbReference type="AlphaFoldDB" id="A0A4Y9ET41"/>